<organism evidence="5 6">
    <name type="scientific">Hevea brasiliensis</name>
    <name type="common">Para rubber tree</name>
    <name type="synonym">Siphonia brasiliensis</name>
    <dbReference type="NCBI Taxonomy" id="3981"/>
    <lineage>
        <taxon>Eukaryota</taxon>
        <taxon>Viridiplantae</taxon>
        <taxon>Streptophyta</taxon>
        <taxon>Embryophyta</taxon>
        <taxon>Tracheophyta</taxon>
        <taxon>Spermatophyta</taxon>
        <taxon>Magnoliopsida</taxon>
        <taxon>eudicotyledons</taxon>
        <taxon>Gunneridae</taxon>
        <taxon>Pentapetalae</taxon>
        <taxon>rosids</taxon>
        <taxon>fabids</taxon>
        <taxon>Malpighiales</taxon>
        <taxon>Euphorbiaceae</taxon>
        <taxon>Crotonoideae</taxon>
        <taxon>Micrandreae</taxon>
        <taxon>Hevea</taxon>
    </lineage>
</organism>
<dbReference type="SMART" id="SM00360">
    <property type="entry name" value="RRM"/>
    <property type="match status" value="3"/>
</dbReference>
<comment type="caution">
    <text evidence="5">The sequence shown here is derived from an EMBL/GenBank/DDBJ whole genome shotgun (WGS) entry which is preliminary data.</text>
</comment>
<feature type="domain" description="RNA recognition motif" evidence="4">
    <location>
        <begin position="110"/>
        <end position="183"/>
    </location>
</feature>
<dbReference type="Pfam" id="PF00076">
    <property type="entry name" value="RRM_1"/>
    <property type="match status" value="3"/>
</dbReference>
<dbReference type="PANTHER" id="PTHR21245">
    <property type="entry name" value="HETEROGENEOUS NUCLEAR RIBONUCLEOPROTEIN"/>
    <property type="match status" value="1"/>
</dbReference>
<name>A0ABQ9LVM1_HEVBR</name>
<feature type="domain" description="RRM" evidence="3">
    <location>
        <begin position="110"/>
        <end position="183"/>
    </location>
</feature>
<dbReference type="Proteomes" id="UP001174677">
    <property type="component" value="Chromosome 9"/>
</dbReference>
<evidence type="ECO:0000259" key="3">
    <source>
        <dbReference type="SMART" id="SM00360"/>
    </source>
</evidence>
<reference evidence="5" key="1">
    <citation type="journal article" date="2023" name="Plant Biotechnol. J.">
        <title>Chromosome-level wild Hevea brasiliensis genome provides new tools for genomic-assisted breeding and valuable loci to elevate rubber yield.</title>
        <authorList>
            <person name="Cheng H."/>
            <person name="Song X."/>
            <person name="Hu Y."/>
            <person name="Wu T."/>
            <person name="Yang Q."/>
            <person name="An Z."/>
            <person name="Feng S."/>
            <person name="Deng Z."/>
            <person name="Wu W."/>
            <person name="Zeng X."/>
            <person name="Tu M."/>
            <person name="Wang X."/>
            <person name="Huang H."/>
        </authorList>
    </citation>
    <scope>NUCLEOTIDE SEQUENCE</scope>
    <source>
        <strain evidence="5">MT/VB/25A 57/8</strain>
    </source>
</reference>
<dbReference type="InterPro" id="IPR000504">
    <property type="entry name" value="RRM_dom"/>
</dbReference>
<proteinExistence type="predicted"/>
<feature type="region of interest" description="Disordered" evidence="2">
    <location>
        <begin position="1"/>
        <end position="97"/>
    </location>
</feature>
<evidence type="ECO:0000313" key="6">
    <source>
        <dbReference type="Proteomes" id="UP001174677"/>
    </source>
</evidence>
<evidence type="ECO:0000256" key="1">
    <source>
        <dbReference type="ARBA" id="ARBA00022884"/>
    </source>
</evidence>
<evidence type="ECO:0000259" key="4">
    <source>
        <dbReference type="SMART" id="SM00361"/>
    </source>
</evidence>
<feature type="domain" description="RRM" evidence="3">
    <location>
        <begin position="190"/>
        <end position="267"/>
    </location>
</feature>
<sequence length="491" mass="54275">MAEGTEVEERVDLDEDNYMEEIDDDVEDQLDDDDDDGGDDNGDAHNEENVEEDYEDSKNGVIQKDQSPEMDRIHVDTEPLEDEEKPTASVNEEEKEKHAQLLALPPHGSEVFIGGLPKDALEDDLRDLCEPIGEIFEIRLMKDKDSGESKGFAFVAFKSKEVAQKAIEELHSKEFKGKTLRCSLSETKNRLFIGNVPKSWTEDEFRKVIEEVGPGVEVIELIKDPQNPARNRGFAFILYYNNACADYSRQKMLIANFKLDGNTPTVSWADPKGTPDHSAAAAQVKALYVKNIPENTTIEQLKELFQHHGEVTKVVMPPGKAGKRDFGFIHYAERSSALKAVKDNEKYEIDGQVLEVVLAKPQADKKPEGLHPYTAGLHPNQVTHPSYGGFAGSPYGSLSAGFGVTASFQQPVIYGRGPMPAGMHMVPMVLPDGRIVSSLEYRCHNRGLGESIVAMVQVGLRELEAVGTMAIVAEGIAPISVRGVEMCHSFC</sequence>
<feature type="domain" description="RRM" evidence="3">
    <location>
        <begin position="286"/>
        <end position="357"/>
    </location>
</feature>
<evidence type="ECO:0000313" key="5">
    <source>
        <dbReference type="EMBL" id="KAJ9171570.1"/>
    </source>
</evidence>
<dbReference type="InterPro" id="IPR003954">
    <property type="entry name" value="RRM_euk-type"/>
</dbReference>
<dbReference type="InterPro" id="IPR035979">
    <property type="entry name" value="RBD_domain_sf"/>
</dbReference>
<accession>A0ABQ9LVM1</accession>
<dbReference type="Gene3D" id="3.30.70.330">
    <property type="match status" value="3"/>
</dbReference>
<dbReference type="InterPro" id="IPR012677">
    <property type="entry name" value="Nucleotide-bd_a/b_plait_sf"/>
</dbReference>
<feature type="compositionally biased region" description="Acidic residues" evidence="2">
    <location>
        <begin position="1"/>
        <end position="41"/>
    </location>
</feature>
<gene>
    <name evidence="5" type="ORF">P3X46_014920</name>
</gene>
<dbReference type="EMBL" id="JARPOI010000009">
    <property type="protein sequence ID" value="KAJ9171570.1"/>
    <property type="molecule type" value="Genomic_DNA"/>
</dbReference>
<dbReference type="SMART" id="SM00361">
    <property type="entry name" value="RRM_1"/>
    <property type="match status" value="1"/>
</dbReference>
<evidence type="ECO:0000256" key="2">
    <source>
        <dbReference type="SAM" id="MobiDB-lite"/>
    </source>
</evidence>
<protein>
    <submittedName>
        <fullName evidence="5">Uncharacterized protein</fullName>
    </submittedName>
</protein>
<dbReference type="SUPFAM" id="SSF54928">
    <property type="entry name" value="RNA-binding domain, RBD"/>
    <property type="match status" value="2"/>
</dbReference>
<feature type="compositionally biased region" description="Basic and acidic residues" evidence="2">
    <location>
        <begin position="66"/>
        <end position="77"/>
    </location>
</feature>
<keyword evidence="1" id="KW-0694">RNA-binding</keyword>
<keyword evidence="6" id="KW-1185">Reference proteome</keyword>
<dbReference type="CDD" id="cd00590">
    <property type="entry name" value="RRM_SF"/>
    <property type="match status" value="1"/>
</dbReference>